<dbReference type="AlphaFoldDB" id="Q1N6A9"/>
<sequence length="96" mass="10879">MNNLSTKQKAFYKKVAEILWEKWDPIGVNDGDNEWDDEYDSYVPHIFRLAIEGNDAFRIAASLTSSVEQNIGLGPDKEHDRKVAALIVKAKIEMLG</sequence>
<evidence type="ECO:0000313" key="1">
    <source>
        <dbReference type="EMBL" id="EAT13683.1"/>
    </source>
</evidence>
<gene>
    <name evidence="1" type="ORF">RED65_09834</name>
</gene>
<comment type="caution">
    <text evidence="1">The sequence shown here is derived from an EMBL/GenBank/DDBJ whole genome shotgun (WGS) entry which is preliminary data.</text>
</comment>
<name>Q1N6A9_9GAMM</name>
<dbReference type="Proteomes" id="UP000004263">
    <property type="component" value="Unassembled WGS sequence"/>
</dbReference>
<dbReference type="OrthoDB" id="773332at2"/>
<dbReference type="STRING" id="207949.RED65_09834"/>
<proteinExistence type="predicted"/>
<protein>
    <submittedName>
        <fullName evidence="1">Uncharacterized protein</fullName>
    </submittedName>
</protein>
<dbReference type="HOGENOM" id="CLU_179214_0_0_6"/>
<evidence type="ECO:0000313" key="2">
    <source>
        <dbReference type="Proteomes" id="UP000004263"/>
    </source>
</evidence>
<accession>Q1N6A9</accession>
<keyword evidence="2" id="KW-1185">Reference proteome</keyword>
<dbReference type="EMBL" id="AAQH01000001">
    <property type="protein sequence ID" value="EAT13683.1"/>
    <property type="molecule type" value="Genomic_DNA"/>
</dbReference>
<reference evidence="1 2" key="1">
    <citation type="submission" date="2006-03" db="EMBL/GenBank/DDBJ databases">
        <authorList>
            <person name="Pinhassi J."/>
            <person name="Pedros-Alio C."/>
            <person name="Ferriera S."/>
            <person name="Johnson J."/>
            <person name="Kravitz S."/>
            <person name="Halpern A."/>
            <person name="Remington K."/>
            <person name="Beeson K."/>
            <person name="Tran B."/>
            <person name="Rogers Y.-H."/>
            <person name="Friedman R."/>
            <person name="Venter J.C."/>
        </authorList>
    </citation>
    <scope>NUCLEOTIDE SEQUENCE [LARGE SCALE GENOMIC DNA]</scope>
    <source>
        <strain evidence="1 2">RED65</strain>
    </source>
</reference>
<organism evidence="1 2">
    <name type="scientific">Bermanella marisrubri</name>
    <dbReference type="NCBI Taxonomy" id="207949"/>
    <lineage>
        <taxon>Bacteria</taxon>
        <taxon>Pseudomonadati</taxon>
        <taxon>Pseudomonadota</taxon>
        <taxon>Gammaproteobacteria</taxon>
        <taxon>Oceanospirillales</taxon>
        <taxon>Oceanospirillaceae</taxon>
        <taxon>Bermanella</taxon>
    </lineage>
</organism>
<dbReference type="RefSeq" id="WP_007017104.1">
    <property type="nucleotide sequence ID" value="NZ_CH724113.1"/>
</dbReference>